<dbReference type="Proteomes" id="UP001242313">
    <property type="component" value="Unassembled WGS sequence"/>
</dbReference>
<gene>
    <name evidence="1" type="ORF">J2S25_001085</name>
</gene>
<protein>
    <submittedName>
        <fullName evidence="1">Uncharacterized protein</fullName>
    </submittedName>
</protein>
<proteinExistence type="predicted"/>
<dbReference type="RefSeq" id="WP_307191443.1">
    <property type="nucleotide sequence ID" value="NZ_JAUSUN010000005.1"/>
</dbReference>
<accession>A0ABU0FSK3</accession>
<name>A0ABU0FSK3_9BACI</name>
<evidence type="ECO:0000313" key="2">
    <source>
        <dbReference type="Proteomes" id="UP001242313"/>
    </source>
</evidence>
<dbReference type="EMBL" id="JAUSUN010000005">
    <property type="protein sequence ID" value="MDQ0412903.1"/>
    <property type="molecule type" value="Genomic_DNA"/>
</dbReference>
<reference evidence="1 2" key="1">
    <citation type="submission" date="2023-07" db="EMBL/GenBank/DDBJ databases">
        <title>Genomic Encyclopedia of Type Strains, Phase IV (KMG-IV): sequencing the most valuable type-strain genomes for metagenomic binning, comparative biology and taxonomic classification.</title>
        <authorList>
            <person name="Goeker M."/>
        </authorList>
    </citation>
    <scope>NUCLEOTIDE SEQUENCE [LARGE SCALE GENOMIC DNA]</scope>
    <source>
        <strain evidence="1 2">DSM 19598</strain>
    </source>
</reference>
<comment type="caution">
    <text evidence="1">The sequence shown here is derived from an EMBL/GenBank/DDBJ whole genome shotgun (WGS) entry which is preliminary data.</text>
</comment>
<organism evidence="1 2">
    <name type="scientific">Mesobacillus stamsii</name>
    <dbReference type="NCBI Taxonomy" id="225347"/>
    <lineage>
        <taxon>Bacteria</taxon>
        <taxon>Bacillati</taxon>
        <taxon>Bacillota</taxon>
        <taxon>Bacilli</taxon>
        <taxon>Bacillales</taxon>
        <taxon>Bacillaceae</taxon>
        <taxon>Mesobacillus</taxon>
    </lineage>
</organism>
<evidence type="ECO:0000313" key="1">
    <source>
        <dbReference type="EMBL" id="MDQ0412903.1"/>
    </source>
</evidence>
<sequence length="98" mass="11474">MSELKGQEHAINFTEVDLKNDVFITHLTLCVGKNHEEGLTFFNQIKESYPKHEGEPEMIIDFIDPDWNIIDDYPITKENAQHLAMRMGKRKLMHSTKM</sequence>
<keyword evidence="2" id="KW-1185">Reference proteome</keyword>